<accession>A0ABV5NMV7</accession>
<feature type="region of interest" description="Disordered" evidence="1">
    <location>
        <begin position="303"/>
        <end position="397"/>
    </location>
</feature>
<feature type="compositionally biased region" description="Low complexity" evidence="1">
    <location>
        <begin position="328"/>
        <end position="345"/>
    </location>
</feature>
<gene>
    <name evidence="2" type="ORF">ACFFR3_19090</name>
</gene>
<reference evidence="2 3" key="1">
    <citation type="submission" date="2024-09" db="EMBL/GenBank/DDBJ databases">
        <authorList>
            <person name="Sun Q."/>
            <person name="Mori K."/>
        </authorList>
    </citation>
    <scope>NUCLEOTIDE SEQUENCE [LARGE SCALE GENOMIC DNA]</scope>
    <source>
        <strain evidence="2 3">JCM 3324</strain>
    </source>
</reference>
<protein>
    <submittedName>
        <fullName evidence="2">Uncharacterized protein</fullName>
    </submittedName>
</protein>
<proteinExistence type="predicted"/>
<dbReference type="EMBL" id="JBHMCF010000014">
    <property type="protein sequence ID" value="MFB9471633.1"/>
    <property type="molecule type" value="Genomic_DNA"/>
</dbReference>
<evidence type="ECO:0000313" key="2">
    <source>
        <dbReference type="EMBL" id="MFB9471633.1"/>
    </source>
</evidence>
<comment type="caution">
    <text evidence="2">The sequence shown here is derived from an EMBL/GenBank/DDBJ whole genome shotgun (WGS) entry which is preliminary data.</text>
</comment>
<name>A0ABV5NMV7_9ACTN</name>
<keyword evidence="3" id="KW-1185">Reference proteome</keyword>
<dbReference type="Proteomes" id="UP001589568">
    <property type="component" value="Unassembled WGS sequence"/>
</dbReference>
<feature type="compositionally biased region" description="Polar residues" evidence="1">
    <location>
        <begin position="303"/>
        <end position="312"/>
    </location>
</feature>
<dbReference type="Gene3D" id="1.10.1740.10">
    <property type="match status" value="1"/>
</dbReference>
<dbReference type="RefSeq" id="WP_379483548.1">
    <property type="nucleotide sequence ID" value="NZ_JBHMCF010000014.1"/>
</dbReference>
<sequence>MEPALNEDARATVDRLRHRYGAVLFDYCHTTLATADAELAACAALTSAHAHADRLTERRYLRAWLYALARVHCTTSSRPASWPGITAAPLLREAVRALPATQLEVLNLSVRHGLSDLEIATIFDAGALEIEYLVTNAIDQIDRWISTNVYPDLPDEPAPHTARALLTALPIADEPPTMTARLASAPPLGADTRWRADGFPEQKDPFTFAPVRRHEAGETTTRQDDFRAWERRSRRTEEFWTRRHDESNPEAHLSLRPLAPALRVGAMITAAVTSILAAGALWSWLQPESRPTDVHPAAAPATITVQPSQSQPAPLIEEPPPNRPTTPAPTKKPTATKSPSPTPTKKPSRAVPGTHPAPEARILGGPQDPPTQDDPTRSPRKLPKPPPPTASLAPSTLALGTTRSGTFRLACTGTCQVVSATGSPGITVSGTRVTVSAPTSQPGCASSTENGTVTISWTGTTTGDGRTSAGTTTASGALTLRVTWTVEADRGYWVATGPVSHVGDRQGFWINCPS</sequence>
<organism evidence="2 3">
    <name type="scientific">Nonomuraea salmonea</name>
    <dbReference type="NCBI Taxonomy" id="46181"/>
    <lineage>
        <taxon>Bacteria</taxon>
        <taxon>Bacillati</taxon>
        <taxon>Actinomycetota</taxon>
        <taxon>Actinomycetes</taxon>
        <taxon>Streptosporangiales</taxon>
        <taxon>Streptosporangiaceae</taxon>
        <taxon>Nonomuraea</taxon>
    </lineage>
</organism>
<evidence type="ECO:0000313" key="3">
    <source>
        <dbReference type="Proteomes" id="UP001589568"/>
    </source>
</evidence>
<feature type="compositionally biased region" description="Pro residues" evidence="1">
    <location>
        <begin position="317"/>
        <end position="327"/>
    </location>
</feature>
<evidence type="ECO:0000256" key="1">
    <source>
        <dbReference type="SAM" id="MobiDB-lite"/>
    </source>
</evidence>